<dbReference type="PANTHER" id="PTHR12598:SF0">
    <property type="entry name" value="COPPER HOMEOSTASIS PROTEIN CUTC HOMOLOG"/>
    <property type="match status" value="1"/>
</dbReference>
<comment type="similarity">
    <text evidence="1">Belongs to the CutC family.</text>
</comment>
<evidence type="ECO:0000256" key="1">
    <source>
        <dbReference type="ARBA" id="ARBA00007768"/>
    </source>
</evidence>
<evidence type="ECO:0000313" key="4">
    <source>
        <dbReference type="Proteomes" id="UP001432146"/>
    </source>
</evidence>
<dbReference type="Proteomes" id="UP001432146">
    <property type="component" value="Unassembled WGS sequence"/>
</dbReference>
<dbReference type="InterPro" id="IPR005627">
    <property type="entry name" value="CutC-like"/>
</dbReference>
<dbReference type="Gene3D" id="3.20.20.380">
    <property type="entry name" value="Copper homeostasis (CutC) domain"/>
    <property type="match status" value="1"/>
</dbReference>
<gene>
    <name evidence="3" type="ORF">QLX08_008090</name>
</gene>
<dbReference type="GO" id="GO:0005507">
    <property type="term" value="F:copper ion binding"/>
    <property type="evidence" value="ECO:0007669"/>
    <property type="project" value="TreeGrafter"/>
</dbReference>
<dbReference type="HAMAP" id="MF_00795">
    <property type="entry name" value="CutC"/>
    <property type="match status" value="1"/>
</dbReference>
<proteinExistence type="inferred from homology"/>
<dbReference type="EMBL" id="JAWNGG020000170">
    <property type="protein sequence ID" value="KAK9298684.1"/>
    <property type="molecule type" value="Genomic_DNA"/>
</dbReference>
<dbReference type="AlphaFoldDB" id="A0AAW0ZMN0"/>
<dbReference type="InterPro" id="IPR036822">
    <property type="entry name" value="CutC-like_dom_sf"/>
</dbReference>
<dbReference type="PANTHER" id="PTHR12598">
    <property type="entry name" value="COPPER HOMEOSTASIS PROTEIN CUTC"/>
    <property type="match status" value="1"/>
</dbReference>
<dbReference type="SUPFAM" id="SSF110395">
    <property type="entry name" value="CutC-like"/>
    <property type="match status" value="1"/>
</dbReference>
<evidence type="ECO:0000256" key="2">
    <source>
        <dbReference type="ARBA" id="ARBA00019014"/>
    </source>
</evidence>
<dbReference type="Pfam" id="PF03932">
    <property type="entry name" value="CutC"/>
    <property type="match status" value="1"/>
</dbReference>
<keyword evidence="4" id="KW-1185">Reference proteome</keyword>
<sequence length="248" mass="27256">MEICIDSVLSAKRAIRGGATRLEVCSMLSEGGLTPSAGFFQFISRTSLIPCYAMLRARSGNFVYTKSEMEIMLADLKILKRSGADGFAFGALTPDGEIDVDACKLILSAAHPLSVNFHRAFDQVSDPIKSLRALIDLGFKRVLTSGHKDTAEEGMELIKKLVDEAQDKIIVIAASGVNEDNILKIHSETGVKQFHASANRRIEIERNKVKVGANETNYVMATDRDRVKTMVSLYPVALEPRHSFLPIL</sequence>
<evidence type="ECO:0000313" key="3">
    <source>
        <dbReference type="EMBL" id="KAK9298684.1"/>
    </source>
</evidence>
<comment type="caution">
    <text evidence="3">The sequence shown here is derived from an EMBL/GenBank/DDBJ whole genome shotgun (WGS) entry which is preliminary data.</text>
</comment>
<organism evidence="3 4">
    <name type="scientific">Tetragonisca angustula</name>
    <dbReference type="NCBI Taxonomy" id="166442"/>
    <lineage>
        <taxon>Eukaryota</taxon>
        <taxon>Metazoa</taxon>
        <taxon>Ecdysozoa</taxon>
        <taxon>Arthropoda</taxon>
        <taxon>Hexapoda</taxon>
        <taxon>Insecta</taxon>
        <taxon>Pterygota</taxon>
        <taxon>Neoptera</taxon>
        <taxon>Endopterygota</taxon>
        <taxon>Hymenoptera</taxon>
        <taxon>Apocrita</taxon>
        <taxon>Aculeata</taxon>
        <taxon>Apoidea</taxon>
        <taxon>Anthophila</taxon>
        <taxon>Apidae</taxon>
        <taxon>Tetragonisca</taxon>
    </lineage>
</organism>
<name>A0AAW0ZMN0_9HYME</name>
<dbReference type="FunFam" id="3.20.20.380:FF:000001">
    <property type="entry name" value="Copper homeostasis protein CutC"/>
    <property type="match status" value="1"/>
</dbReference>
<reference evidence="3 4" key="1">
    <citation type="submission" date="2024-05" db="EMBL/GenBank/DDBJ databases">
        <title>The nuclear and mitochondrial genome assemblies of Tetragonisca angustula (Apidae: Meliponini), a tiny yet remarkable pollinator in the Neotropics.</title>
        <authorList>
            <person name="Ferrari R."/>
            <person name="Ricardo P.C."/>
            <person name="Dias F.C."/>
            <person name="Araujo N.S."/>
            <person name="Soares D.O."/>
            <person name="Zhou Q.-S."/>
            <person name="Zhu C.-D."/>
            <person name="Coutinho L."/>
            <person name="Airas M.C."/>
            <person name="Batista T.M."/>
        </authorList>
    </citation>
    <scope>NUCLEOTIDE SEQUENCE [LARGE SCALE GENOMIC DNA]</scope>
    <source>
        <strain evidence="3">ASF017062</strain>
        <tissue evidence="3">Abdomen</tissue>
    </source>
</reference>
<accession>A0AAW0ZMN0</accession>
<protein>
    <recommendedName>
        <fullName evidence="2">Copper homeostasis protein cutC homolog</fullName>
    </recommendedName>
</protein>